<keyword evidence="2" id="KW-1185">Reference proteome</keyword>
<accession>A4BLH1</accession>
<dbReference type="EMBL" id="AAOF01000001">
    <property type="protein sequence ID" value="EAR23159.1"/>
    <property type="molecule type" value="Genomic_DNA"/>
</dbReference>
<evidence type="ECO:0000313" key="1">
    <source>
        <dbReference type="EMBL" id="EAR23159.1"/>
    </source>
</evidence>
<gene>
    <name evidence="1" type="ORF">NB231_15103</name>
</gene>
<sequence length="56" mass="6764">MISQCLNRRIDTIAQLREQVSAWQEHRDQLQAKVNWQFTTQDARIKLKRLYTTFNA</sequence>
<dbReference type="AlphaFoldDB" id="A4BLH1"/>
<dbReference type="HOGENOM" id="CLU_190665_0_0_6"/>
<reference evidence="1 2" key="1">
    <citation type="submission" date="2006-02" db="EMBL/GenBank/DDBJ databases">
        <authorList>
            <person name="Waterbury J."/>
            <person name="Ferriera S."/>
            <person name="Johnson J."/>
            <person name="Kravitz S."/>
            <person name="Halpern A."/>
            <person name="Remington K."/>
            <person name="Beeson K."/>
            <person name="Tran B."/>
            <person name="Rogers Y.-H."/>
            <person name="Friedman R."/>
            <person name="Venter J.C."/>
        </authorList>
    </citation>
    <scope>NUCLEOTIDE SEQUENCE [LARGE SCALE GENOMIC DNA]</scope>
    <source>
        <strain evidence="1 2">Nb-231</strain>
    </source>
</reference>
<proteinExistence type="predicted"/>
<dbReference type="eggNOG" id="COG3335">
    <property type="taxonomic scope" value="Bacteria"/>
</dbReference>
<comment type="caution">
    <text evidence="1">The sequence shown here is derived from an EMBL/GenBank/DDBJ whole genome shotgun (WGS) entry which is preliminary data.</text>
</comment>
<protein>
    <submittedName>
        <fullName evidence="1">Transposase</fullName>
    </submittedName>
</protein>
<dbReference type="Proteomes" id="UP000003374">
    <property type="component" value="Unassembled WGS sequence"/>
</dbReference>
<evidence type="ECO:0000313" key="2">
    <source>
        <dbReference type="Proteomes" id="UP000003374"/>
    </source>
</evidence>
<name>A4BLH1_9GAMM</name>
<dbReference type="STRING" id="314278.NB231_15103"/>
<organism evidence="1 2">
    <name type="scientific">Nitrococcus mobilis Nb-231</name>
    <dbReference type="NCBI Taxonomy" id="314278"/>
    <lineage>
        <taxon>Bacteria</taxon>
        <taxon>Pseudomonadati</taxon>
        <taxon>Pseudomonadota</taxon>
        <taxon>Gammaproteobacteria</taxon>
        <taxon>Chromatiales</taxon>
        <taxon>Ectothiorhodospiraceae</taxon>
        <taxon>Nitrococcus</taxon>
    </lineage>
</organism>